<dbReference type="Gene3D" id="3.30.200.20">
    <property type="entry name" value="Phosphorylase Kinase, domain 1"/>
    <property type="match status" value="1"/>
</dbReference>
<evidence type="ECO:0000313" key="3">
    <source>
        <dbReference type="EMBL" id="QSF47197.1"/>
    </source>
</evidence>
<protein>
    <submittedName>
        <fullName evidence="3">Phosphotransferase</fullName>
    </submittedName>
</protein>
<comment type="similarity">
    <text evidence="1">Belongs to the pseudomonas-type ThrB family.</text>
</comment>
<dbReference type="InterPro" id="IPR002575">
    <property type="entry name" value="Aminoglycoside_PTrfase"/>
</dbReference>
<dbReference type="RefSeq" id="WP_206104631.1">
    <property type="nucleotide sequence ID" value="NZ_CP070969.1"/>
</dbReference>
<evidence type="ECO:0000259" key="2">
    <source>
        <dbReference type="Pfam" id="PF01636"/>
    </source>
</evidence>
<dbReference type="Proteomes" id="UP000663452">
    <property type="component" value="Chromosome"/>
</dbReference>
<dbReference type="PANTHER" id="PTHR21064:SF6">
    <property type="entry name" value="AMINOGLYCOSIDE PHOSPHOTRANSFERASE DOMAIN-CONTAINING PROTEIN"/>
    <property type="match status" value="1"/>
</dbReference>
<organism evidence="3 4">
    <name type="scientific">Paenibacillus tianjinensis</name>
    <dbReference type="NCBI Taxonomy" id="2810347"/>
    <lineage>
        <taxon>Bacteria</taxon>
        <taxon>Bacillati</taxon>
        <taxon>Bacillota</taxon>
        <taxon>Bacilli</taxon>
        <taxon>Bacillales</taxon>
        <taxon>Paenibacillaceae</taxon>
        <taxon>Paenibacillus</taxon>
    </lineage>
</organism>
<dbReference type="InterPro" id="IPR011009">
    <property type="entry name" value="Kinase-like_dom_sf"/>
</dbReference>
<name>A0ABX7LGJ3_9BACL</name>
<evidence type="ECO:0000256" key="1">
    <source>
        <dbReference type="ARBA" id="ARBA00038240"/>
    </source>
</evidence>
<dbReference type="PANTHER" id="PTHR21064">
    <property type="entry name" value="AMINOGLYCOSIDE PHOSPHOTRANSFERASE DOMAIN-CONTAINING PROTEIN-RELATED"/>
    <property type="match status" value="1"/>
</dbReference>
<sequence length="331" mass="37240">METIVSKAWPEWAGTLRRRSGGWNNTTYFVENQTKRAVLRVYDTHKDKAKIEYEHAVLQQLGSQSLPFQVPVPVAATNGETMIQIGESGKFACLFRYIDGDTPNEEASGYAESFGVAAGVLSAVLADINPRLTPVYRPYYELRTSYPLCNTEVIRELCLHPPEPFRELGVELEMLYKAYENITDSLHELSGLPHQLVHGDLNASNLLVQSTNPSEVAALLDFEFCTYDLRVIEPAVILSGLLGHAEDKSMIRRFCRGFRRIVRLSPAEISAIPVLMLLRKIDVFLHFVTRFLEGTDESGVLHEQIRLLSADLIQLSDGTAEIMAILREEQE</sequence>
<dbReference type="InterPro" id="IPR050249">
    <property type="entry name" value="Pseudomonas-type_ThrB"/>
</dbReference>
<dbReference type="Gene3D" id="3.90.1200.10">
    <property type="match status" value="1"/>
</dbReference>
<keyword evidence="4" id="KW-1185">Reference proteome</keyword>
<reference evidence="3 4" key="1">
    <citation type="submission" date="2021-02" db="EMBL/GenBank/DDBJ databases">
        <title>Paenibacillus tianjinensis sp. nov.</title>
        <authorList>
            <person name="Liu H."/>
        </authorList>
    </citation>
    <scope>NUCLEOTIDE SEQUENCE [LARGE SCALE GENOMIC DNA]</scope>
    <source>
        <strain evidence="3 4">TB2019</strain>
    </source>
</reference>
<accession>A0ABX7LGJ3</accession>
<gene>
    <name evidence="3" type="ORF">JRJ22_11870</name>
</gene>
<feature type="domain" description="Aminoglycoside phosphotransferase" evidence="2">
    <location>
        <begin position="15"/>
        <end position="259"/>
    </location>
</feature>
<proteinExistence type="inferred from homology"/>
<dbReference type="SUPFAM" id="SSF56112">
    <property type="entry name" value="Protein kinase-like (PK-like)"/>
    <property type="match status" value="1"/>
</dbReference>
<dbReference type="Pfam" id="PF01636">
    <property type="entry name" value="APH"/>
    <property type="match status" value="1"/>
</dbReference>
<evidence type="ECO:0000313" key="4">
    <source>
        <dbReference type="Proteomes" id="UP000663452"/>
    </source>
</evidence>
<dbReference type="EMBL" id="CP070969">
    <property type="protein sequence ID" value="QSF47197.1"/>
    <property type="molecule type" value="Genomic_DNA"/>
</dbReference>